<dbReference type="PANTHER" id="PTHR43179">
    <property type="entry name" value="RHAMNOSYLTRANSFERASE WBBL"/>
    <property type="match status" value="1"/>
</dbReference>
<accession>A0A1H7MMX5</accession>
<dbReference type="AlphaFoldDB" id="A0A1H7MMX5"/>
<name>A0A1H7MMX5_9NOCA</name>
<feature type="domain" description="Glycosyltransferase 2-like" evidence="1">
    <location>
        <begin position="333"/>
        <end position="449"/>
    </location>
</feature>
<dbReference type="GO" id="GO:0016740">
    <property type="term" value="F:transferase activity"/>
    <property type="evidence" value="ECO:0007669"/>
    <property type="project" value="UniProtKB-KW"/>
</dbReference>
<organism evidence="2 3">
    <name type="scientific">Rhodococcus maanshanensis</name>
    <dbReference type="NCBI Taxonomy" id="183556"/>
    <lineage>
        <taxon>Bacteria</taxon>
        <taxon>Bacillati</taxon>
        <taxon>Actinomycetota</taxon>
        <taxon>Actinomycetes</taxon>
        <taxon>Mycobacteriales</taxon>
        <taxon>Nocardiaceae</taxon>
        <taxon>Rhodococcus</taxon>
    </lineage>
</organism>
<evidence type="ECO:0000313" key="3">
    <source>
        <dbReference type="Proteomes" id="UP000198677"/>
    </source>
</evidence>
<dbReference type="EMBL" id="FOAW01000006">
    <property type="protein sequence ID" value="SEL11967.1"/>
    <property type="molecule type" value="Genomic_DNA"/>
</dbReference>
<dbReference type="CDD" id="cd04186">
    <property type="entry name" value="GT_2_like_c"/>
    <property type="match status" value="1"/>
</dbReference>
<reference evidence="3" key="1">
    <citation type="submission" date="2016-10" db="EMBL/GenBank/DDBJ databases">
        <authorList>
            <person name="Varghese N."/>
            <person name="Submissions S."/>
        </authorList>
    </citation>
    <scope>NUCLEOTIDE SEQUENCE [LARGE SCALE GENOMIC DNA]</scope>
    <source>
        <strain evidence="3">DSM 44675</strain>
    </source>
</reference>
<feature type="domain" description="Glycosyltransferase 2-like" evidence="1">
    <location>
        <begin position="24"/>
        <end position="148"/>
    </location>
</feature>
<keyword evidence="3" id="KW-1185">Reference proteome</keyword>
<evidence type="ECO:0000259" key="1">
    <source>
        <dbReference type="Pfam" id="PF00535"/>
    </source>
</evidence>
<dbReference type="OrthoDB" id="9811884at2"/>
<dbReference type="PANTHER" id="PTHR43179:SF7">
    <property type="entry name" value="RHAMNOSYLTRANSFERASE WBBL"/>
    <property type="match status" value="1"/>
</dbReference>
<evidence type="ECO:0000313" key="2">
    <source>
        <dbReference type="EMBL" id="SEL11967.1"/>
    </source>
</evidence>
<dbReference type="RefSeq" id="WP_083576426.1">
    <property type="nucleotide sequence ID" value="NZ_FOAW01000006.1"/>
</dbReference>
<keyword evidence="2" id="KW-0808">Transferase</keyword>
<dbReference type="Pfam" id="PF00535">
    <property type="entry name" value="Glycos_transf_2"/>
    <property type="match status" value="2"/>
</dbReference>
<dbReference type="Proteomes" id="UP000198677">
    <property type="component" value="Unassembled WGS sequence"/>
</dbReference>
<dbReference type="Gene3D" id="3.90.550.10">
    <property type="entry name" value="Spore Coat Polysaccharide Biosynthesis Protein SpsA, Chain A"/>
    <property type="match status" value="2"/>
</dbReference>
<protein>
    <submittedName>
        <fullName evidence="2">Glycosyltransferase, GT2 family</fullName>
    </submittedName>
</protein>
<dbReference type="InterPro" id="IPR001173">
    <property type="entry name" value="Glyco_trans_2-like"/>
</dbReference>
<gene>
    <name evidence="2" type="ORF">SAMN05444583_10661</name>
</gene>
<dbReference type="InterPro" id="IPR029044">
    <property type="entry name" value="Nucleotide-diphossugar_trans"/>
</dbReference>
<sequence>MKASRARDGRGRFIAADRPADVAVVLVTYNSARDVLPLIDDLRIAARDRPVRVIVVDNRSSDDTVELVRAHRDIRLIESGGNLGYAGGINAALPFTEPCGAVLILNPDLRLLPGAVTRLLGVLDEDSRIGAAVPLIRDADGRTHHSLCREPSLTRAIGDAVLGSRLWRSRPGFLSEFDHRPRSYVEAHDVDWATGAALLVRGSLARVLGEWNEEYFLYSEETDYFRRLRESGHLVRFEPSAIVVHRMGGSGTSQSLATLLAVNRVRYVERHHGSVYSALFRFSVALAEMLRSYDPVHRRTLAVVVSRSRWRELPRATKPRAVERISGPHRRGSVIVPAYNEATVIERTLAPLSRAAVDGFIEIIVVCNGCTDGTADVARAVPGVQVVELAVGSKPLALNTGDELATLWPRLYLDADIGITAAAVIEVLDRLGQGDVMVARPASRYDSDGAGVLVRSYYRARRRISLHEQAMWCAGVYGLNELGHQRFGSFPDVTGDDFFVDTRFDDDEKAVVQTEPTVWRTPSDARSLLAILRRHHRGNAELVACDPDRASRTGPATARALVHTIRGPRSAVDAAVYFGMAVAARRPAAQATVMWERDESSRSNR</sequence>
<dbReference type="SUPFAM" id="SSF53448">
    <property type="entry name" value="Nucleotide-diphospho-sugar transferases"/>
    <property type="match status" value="2"/>
</dbReference>
<proteinExistence type="predicted"/>